<keyword evidence="3" id="KW-1185">Reference proteome</keyword>
<dbReference type="Pfam" id="PF04480">
    <property type="entry name" value="DUF559"/>
    <property type="match status" value="1"/>
</dbReference>
<dbReference type="InterPro" id="IPR007569">
    <property type="entry name" value="DUF559"/>
</dbReference>
<dbReference type="CDD" id="cd01038">
    <property type="entry name" value="Endonuclease_DUF559"/>
    <property type="match status" value="1"/>
</dbReference>
<dbReference type="EMBL" id="QLII01000001">
    <property type="protein sequence ID" value="RAI78559.1"/>
    <property type="molecule type" value="Genomic_DNA"/>
</dbReference>
<dbReference type="PANTHER" id="PTHR38590">
    <property type="entry name" value="BLL0828 PROTEIN"/>
    <property type="match status" value="1"/>
</dbReference>
<dbReference type="Proteomes" id="UP000249016">
    <property type="component" value="Unassembled WGS sequence"/>
</dbReference>
<organism evidence="2 3">
    <name type="scientific">Spirosoma telluris</name>
    <dbReference type="NCBI Taxonomy" id="2183553"/>
    <lineage>
        <taxon>Bacteria</taxon>
        <taxon>Pseudomonadati</taxon>
        <taxon>Bacteroidota</taxon>
        <taxon>Cytophagia</taxon>
        <taxon>Cytophagales</taxon>
        <taxon>Cytophagaceae</taxon>
        <taxon>Spirosoma</taxon>
    </lineage>
</organism>
<dbReference type="InterPro" id="IPR011335">
    <property type="entry name" value="Restrct_endonuc-II-like"/>
</dbReference>
<evidence type="ECO:0000313" key="3">
    <source>
        <dbReference type="Proteomes" id="UP000249016"/>
    </source>
</evidence>
<dbReference type="RefSeq" id="WP_111350486.1">
    <property type="nucleotide sequence ID" value="NZ_QLII01000001.1"/>
</dbReference>
<dbReference type="Gene3D" id="3.40.960.10">
    <property type="entry name" value="VSR Endonuclease"/>
    <property type="match status" value="1"/>
</dbReference>
<dbReference type="SUPFAM" id="SSF52980">
    <property type="entry name" value="Restriction endonuclease-like"/>
    <property type="match status" value="1"/>
</dbReference>
<dbReference type="InterPro" id="IPR047216">
    <property type="entry name" value="Endonuclease_DUF559_bact"/>
</dbReference>
<reference evidence="2 3" key="1">
    <citation type="submission" date="2018-06" db="EMBL/GenBank/DDBJ databases">
        <title>Spirosoma sp. HMF3257 Genome sequencing and assembly.</title>
        <authorList>
            <person name="Kang H."/>
            <person name="Cha I."/>
            <person name="Kim H."/>
            <person name="Kang J."/>
            <person name="Joh K."/>
        </authorList>
    </citation>
    <scope>NUCLEOTIDE SEQUENCE [LARGE SCALE GENOMIC DNA]</scope>
    <source>
        <strain evidence="2 3">HMF3257</strain>
    </source>
</reference>
<gene>
    <name evidence="2" type="ORF">HMF3257_22550</name>
</gene>
<evidence type="ECO:0000313" key="2">
    <source>
        <dbReference type="EMBL" id="RAI78559.1"/>
    </source>
</evidence>
<comment type="caution">
    <text evidence="2">The sequence shown here is derived from an EMBL/GenBank/DDBJ whole genome shotgun (WGS) entry which is preliminary data.</text>
</comment>
<name>A0A327NVW7_9BACT</name>
<protein>
    <recommendedName>
        <fullName evidence="1">DUF559 domain-containing protein</fullName>
    </recommendedName>
</protein>
<dbReference type="AlphaFoldDB" id="A0A327NVW7"/>
<proteinExistence type="predicted"/>
<sequence length="110" mass="13039">MEVFRRELRKNPTPFESILWERLRGSQLDGRKFRRQHSIGVYILDFYCPTERLCIEIDGDVHKKPEAIIHDKERDQTLAQLQIHTLRISNDELETDIESALTKIKACFNN</sequence>
<dbReference type="PANTHER" id="PTHR38590:SF1">
    <property type="entry name" value="BLL0828 PROTEIN"/>
    <property type="match status" value="1"/>
</dbReference>
<evidence type="ECO:0000259" key="1">
    <source>
        <dbReference type="Pfam" id="PF04480"/>
    </source>
</evidence>
<dbReference type="OrthoDB" id="9798754at2"/>
<accession>A0A327NVW7</accession>
<feature type="domain" description="DUF559" evidence="1">
    <location>
        <begin position="5"/>
        <end position="106"/>
    </location>
</feature>